<dbReference type="Proteomes" id="UP000324632">
    <property type="component" value="Chromosome 4"/>
</dbReference>
<dbReference type="EMBL" id="SOYY01000004">
    <property type="protein sequence ID" value="KAA0722055.1"/>
    <property type="molecule type" value="Genomic_DNA"/>
</dbReference>
<accession>A0A5A9PJR8</accession>
<name>A0A5A9PJR8_9TELE</name>
<sequence>MVGSLANLSELRESRFGQPFPRHGLSLLWWFANVFVDVVDRTGSMFTRYNPEDGSFGFHKFHNIERLLPRTYLTYYEVGNLSHRHHPQHTLPHTVTMYYDPNVPYSNKDRIIVLVHSSQNKVWLDKIYVTQHSDQTRFDQNRTYLIERKIIQDIKNLSTGEFLRLMKNDQNSQSIQVEPIQDSAYIVPMRDSTHIVPIRHSTHTPMRDLTPQHQPTDDGCNKCYCLMGCALILAIIVIFILIMLFFYT</sequence>
<organism evidence="2 3">
    <name type="scientific">Triplophysa tibetana</name>
    <dbReference type="NCBI Taxonomy" id="1572043"/>
    <lineage>
        <taxon>Eukaryota</taxon>
        <taxon>Metazoa</taxon>
        <taxon>Chordata</taxon>
        <taxon>Craniata</taxon>
        <taxon>Vertebrata</taxon>
        <taxon>Euteleostomi</taxon>
        <taxon>Actinopterygii</taxon>
        <taxon>Neopterygii</taxon>
        <taxon>Teleostei</taxon>
        <taxon>Ostariophysi</taxon>
        <taxon>Cypriniformes</taxon>
        <taxon>Nemacheilidae</taxon>
        <taxon>Triplophysa</taxon>
    </lineage>
</organism>
<proteinExistence type="predicted"/>
<keyword evidence="3" id="KW-1185">Reference proteome</keyword>
<gene>
    <name evidence="2" type="ORF">E1301_Tti012129</name>
</gene>
<dbReference type="PANTHER" id="PTHR38706">
    <property type="entry name" value="SI:CH211-198C19.1-RELATED"/>
    <property type="match status" value="1"/>
</dbReference>
<feature type="transmembrane region" description="Helical" evidence="1">
    <location>
        <begin position="223"/>
        <end position="247"/>
    </location>
</feature>
<keyword evidence="1" id="KW-1133">Transmembrane helix</keyword>
<reference evidence="2 3" key="1">
    <citation type="journal article" date="2019" name="Mol. Ecol. Resour.">
        <title>Chromosome-level genome assembly of Triplophysa tibetana, a fish adapted to the harsh high-altitude environment of the Tibetan Plateau.</title>
        <authorList>
            <person name="Yang X."/>
            <person name="Liu H."/>
            <person name="Ma Z."/>
            <person name="Zou Y."/>
            <person name="Zou M."/>
            <person name="Mao Y."/>
            <person name="Li X."/>
            <person name="Wang H."/>
            <person name="Chen T."/>
            <person name="Wang W."/>
            <person name="Yang R."/>
        </authorList>
    </citation>
    <scope>NUCLEOTIDE SEQUENCE [LARGE SCALE GENOMIC DNA]</scope>
    <source>
        <strain evidence="2">TTIB1903HZAU</strain>
        <tissue evidence="2">Muscle</tissue>
    </source>
</reference>
<comment type="caution">
    <text evidence="2">The sequence shown here is derived from an EMBL/GenBank/DDBJ whole genome shotgun (WGS) entry which is preliminary data.</text>
</comment>
<protein>
    <submittedName>
        <fullName evidence="2">Uncharacterized protein</fullName>
    </submittedName>
</protein>
<dbReference type="PANTHER" id="PTHR38706:SF2">
    <property type="match status" value="1"/>
</dbReference>
<keyword evidence="1" id="KW-0472">Membrane</keyword>
<evidence type="ECO:0000313" key="3">
    <source>
        <dbReference type="Proteomes" id="UP000324632"/>
    </source>
</evidence>
<keyword evidence="1" id="KW-0812">Transmembrane</keyword>
<evidence type="ECO:0000313" key="2">
    <source>
        <dbReference type="EMBL" id="KAA0722055.1"/>
    </source>
</evidence>
<evidence type="ECO:0000256" key="1">
    <source>
        <dbReference type="SAM" id="Phobius"/>
    </source>
</evidence>
<dbReference type="AlphaFoldDB" id="A0A5A9PJR8"/>